<evidence type="ECO:0000256" key="8">
    <source>
        <dbReference type="RuleBase" id="RU000304"/>
    </source>
</evidence>
<dbReference type="GO" id="GO:0005524">
    <property type="term" value="F:ATP binding"/>
    <property type="evidence" value="ECO:0007669"/>
    <property type="project" value="UniProtKB-UniRule"/>
</dbReference>
<gene>
    <name evidence="10" type="ORF">AURANDRAFT_29034</name>
</gene>
<dbReference type="PROSITE" id="PS50011">
    <property type="entry name" value="PROTEIN_KINASE_DOM"/>
    <property type="match status" value="1"/>
</dbReference>
<dbReference type="RefSeq" id="XP_009038785.1">
    <property type="nucleotide sequence ID" value="XM_009040537.1"/>
</dbReference>
<evidence type="ECO:0000313" key="10">
    <source>
        <dbReference type="EMBL" id="EGB06613.1"/>
    </source>
</evidence>
<dbReference type="eggNOG" id="KOG0598">
    <property type="taxonomic scope" value="Eukaryota"/>
</dbReference>
<dbReference type="GO" id="GO:0004674">
    <property type="term" value="F:protein serine/threonine kinase activity"/>
    <property type="evidence" value="ECO:0007669"/>
    <property type="project" value="UniProtKB-KW"/>
</dbReference>
<reference evidence="10 11" key="1">
    <citation type="journal article" date="2011" name="Proc. Natl. Acad. Sci. U.S.A.">
        <title>Niche of harmful alga Aureococcus anophagefferens revealed through ecogenomics.</title>
        <authorList>
            <person name="Gobler C.J."/>
            <person name="Berry D.L."/>
            <person name="Dyhrman S.T."/>
            <person name="Wilhelm S.W."/>
            <person name="Salamov A."/>
            <person name="Lobanov A.V."/>
            <person name="Zhang Y."/>
            <person name="Collier J.L."/>
            <person name="Wurch L.L."/>
            <person name="Kustka A.B."/>
            <person name="Dill B.D."/>
            <person name="Shah M."/>
            <person name="VerBerkmoes N.C."/>
            <person name="Kuo A."/>
            <person name="Terry A."/>
            <person name="Pangilinan J."/>
            <person name="Lindquist E.A."/>
            <person name="Lucas S."/>
            <person name="Paulsen I.T."/>
            <person name="Hattenrath-Lehmann T.K."/>
            <person name="Talmage S.C."/>
            <person name="Walker E.A."/>
            <person name="Koch F."/>
            <person name="Burson A.M."/>
            <person name="Marcoval M.A."/>
            <person name="Tang Y.Z."/>
            <person name="Lecleir G.R."/>
            <person name="Coyne K.J."/>
            <person name="Berg G.M."/>
            <person name="Bertrand E.M."/>
            <person name="Saito M.A."/>
            <person name="Gladyshev V.N."/>
            <person name="Grigoriev I.V."/>
        </authorList>
    </citation>
    <scope>NUCLEOTIDE SEQUENCE [LARGE SCALE GENOMIC DNA]</scope>
    <source>
        <strain evidence="11">CCMP 1984</strain>
    </source>
</reference>
<evidence type="ECO:0000256" key="3">
    <source>
        <dbReference type="ARBA" id="ARBA00022679"/>
    </source>
</evidence>
<dbReference type="InterPro" id="IPR045270">
    <property type="entry name" value="STKc_AGC"/>
</dbReference>
<sequence>MLHLVGEGGFSKVLLVRAKSGHLSGPNGKGVYAAKIIPKAHLKSAGESFIKATMLERNILGEFDHPFLLKLYHSFQEKDKLVLVVDYCPGGSLHTHVNISLREDGRGFGEARAAFYVAEIGLGIAHLHSHGIIHRDLKLENVLMHASGHCAVSDFGASKRSIVGTPAYMAPEMLLAQPYDFAVDWWALGVLFFTMLKGRLPFDAAEEDKMLWPSKPRYDPDWAPETLDVLRSMLQKRPTTRLSSLKTLGHAKLYASYDWAKLEACKIPPPPGQDKRAKFPTSKAPFSADFHSFRLIFGRAIISRSGLDAWMFFS</sequence>
<dbReference type="OrthoDB" id="198316at2759"/>
<evidence type="ECO:0000256" key="1">
    <source>
        <dbReference type="ARBA" id="ARBA00022527"/>
    </source>
</evidence>
<dbReference type="Proteomes" id="UP000002729">
    <property type="component" value="Unassembled WGS sequence"/>
</dbReference>
<evidence type="ECO:0000256" key="5">
    <source>
        <dbReference type="ARBA" id="ARBA00022777"/>
    </source>
</evidence>
<evidence type="ECO:0000313" key="11">
    <source>
        <dbReference type="Proteomes" id="UP000002729"/>
    </source>
</evidence>
<comment type="similarity">
    <text evidence="8">Belongs to the protein kinase superfamily.</text>
</comment>
<dbReference type="OMA" id="ANRHTIA"/>
<feature type="domain" description="Protein kinase" evidence="9">
    <location>
        <begin position="1"/>
        <end position="253"/>
    </location>
</feature>
<evidence type="ECO:0000256" key="6">
    <source>
        <dbReference type="ARBA" id="ARBA00022840"/>
    </source>
</evidence>
<keyword evidence="1 8" id="KW-0723">Serine/threonine-protein kinase</keyword>
<dbReference type="Gene3D" id="3.30.200.20">
    <property type="entry name" value="Phosphorylase Kinase, domain 1"/>
    <property type="match status" value="1"/>
</dbReference>
<dbReference type="AlphaFoldDB" id="F0YE92"/>
<keyword evidence="4 7" id="KW-0547">Nucleotide-binding</keyword>
<accession>F0YE92</accession>
<dbReference type="InterPro" id="IPR017441">
    <property type="entry name" value="Protein_kinase_ATP_BS"/>
</dbReference>
<feature type="binding site" evidence="7">
    <location>
        <position position="35"/>
    </location>
    <ligand>
        <name>ATP</name>
        <dbReference type="ChEBI" id="CHEBI:30616"/>
    </ligand>
</feature>
<dbReference type="PANTHER" id="PTHR24351">
    <property type="entry name" value="RIBOSOMAL PROTEIN S6 KINASE"/>
    <property type="match status" value="1"/>
</dbReference>
<dbReference type="SUPFAM" id="SSF56112">
    <property type="entry name" value="Protein kinase-like (PK-like)"/>
    <property type="match status" value="1"/>
</dbReference>
<dbReference type="InterPro" id="IPR008271">
    <property type="entry name" value="Ser/Thr_kinase_AS"/>
</dbReference>
<keyword evidence="6 7" id="KW-0067">ATP-binding</keyword>
<evidence type="ECO:0000256" key="2">
    <source>
        <dbReference type="ARBA" id="ARBA00022553"/>
    </source>
</evidence>
<proteinExistence type="inferred from homology"/>
<dbReference type="Gene3D" id="1.10.510.10">
    <property type="entry name" value="Transferase(Phosphotransferase) domain 1"/>
    <property type="match status" value="1"/>
</dbReference>
<dbReference type="InterPro" id="IPR011009">
    <property type="entry name" value="Kinase-like_dom_sf"/>
</dbReference>
<keyword evidence="5" id="KW-0418">Kinase</keyword>
<organism evidence="11">
    <name type="scientific">Aureococcus anophagefferens</name>
    <name type="common">Harmful bloom alga</name>
    <dbReference type="NCBI Taxonomy" id="44056"/>
    <lineage>
        <taxon>Eukaryota</taxon>
        <taxon>Sar</taxon>
        <taxon>Stramenopiles</taxon>
        <taxon>Ochrophyta</taxon>
        <taxon>Pelagophyceae</taxon>
        <taxon>Pelagomonadales</taxon>
        <taxon>Pelagomonadaceae</taxon>
        <taxon>Aureococcus</taxon>
    </lineage>
</organism>
<dbReference type="Pfam" id="PF00069">
    <property type="entry name" value="Pkinase"/>
    <property type="match status" value="1"/>
</dbReference>
<dbReference type="KEGG" id="aaf:AURANDRAFT_29034"/>
<evidence type="ECO:0000256" key="7">
    <source>
        <dbReference type="PROSITE-ProRule" id="PRU10141"/>
    </source>
</evidence>
<dbReference type="PROSITE" id="PS00108">
    <property type="entry name" value="PROTEIN_KINASE_ST"/>
    <property type="match status" value="1"/>
</dbReference>
<dbReference type="PROSITE" id="PS00107">
    <property type="entry name" value="PROTEIN_KINASE_ATP"/>
    <property type="match status" value="1"/>
</dbReference>
<evidence type="ECO:0000256" key="4">
    <source>
        <dbReference type="ARBA" id="ARBA00022741"/>
    </source>
</evidence>
<keyword evidence="11" id="KW-1185">Reference proteome</keyword>
<keyword evidence="3" id="KW-0808">Transferase</keyword>
<dbReference type="GeneID" id="20220660"/>
<dbReference type="InParanoid" id="F0YE92"/>
<dbReference type="CDD" id="cd05123">
    <property type="entry name" value="STKc_AGC"/>
    <property type="match status" value="1"/>
</dbReference>
<dbReference type="EMBL" id="GL833134">
    <property type="protein sequence ID" value="EGB06613.1"/>
    <property type="molecule type" value="Genomic_DNA"/>
</dbReference>
<keyword evidence="2" id="KW-0597">Phosphoprotein</keyword>
<dbReference type="SMART" id="SM00220">
    <property type="entry name" value="S_TKc"/>
    <property type="match status" value="1"/>
</dbReference>
<name>F0YE92_AURAN</name>
<dbReference type="InterPro" id="IPR000719">
    <property type="entry name" value="Prot_kinase_dom"/>
</dbReference>
<protein>
    <recommendedName>
        <fullName evidence="9">Protein kinase domain-containing protein</fullName>
    </recommendedName>
</protein>
<evidence type="ECO:0000259" key="9">
    <source>
        <dbReference type="PROSITE" id="PS50011"/>
    </source>
</evidence>